<dbReference type="InterPro" id="IPR003753">
    <property type="entry name" value="Exonuc_VII_L"/>
</dbReference>
<evidence type="ECO:0000256" key="2">
    <source>
        <dbReference type="SAM" id="Coils"/>
    </source>
</evidence>
<dbReference type="EMBL" id="ABVR01000037">
    <property type="protein sequence ID" value="EEG90750.1"/>
    <property type="molecule type" value="Genomic_DNA"/>
</dbReference>
<proteinExistence type="predicted"/>
<reference evidence="4 5" key="1">
    <citation type="submission" date="2009-02" db="EMBL/GenBank/DDBJ databases">
        <authorList>
            <person name="Fulton L."/>
            <person name="Clifton S."/>
            <person name="Fulton B."/>
            <person name="Xu J."/>
            <person name="Minx P."/>
            <person name="Pepin K.H."/>
            <person name="Johnson M."/>
            <person name="Bhonagiri V."/>
            <person name="Nash W.E."/>
            <person name="Mardis E.R."/>
            <person name="Wilson R.K."/>
        </authorList>
    </citation>
    <scope>NUCLEOTIDE SEQUENCE [LARGE SCALE GENOMIC DNA]</scope>
    <source>
        <strain evidence="4 5">ATCC 27758</strain>
    </source>
</reference>
<dbReference type="NCBIfam" id="TIGR00237">
    <property type="entry name" value="xseA"/>
    <property type="match status" value="1"/>
</dbReference>
<dbReference type="EC" id="3.1.11.6" evidence="1"/>
<dbReference type="InterPro" id="IPR020579">
    <property type="entry name" value="Exonuc_VII_lsu_C"/>
</dbReference>
<dbReference type="GO" id="GO:0006308">
    <property type="term" value="P:DNA catabolic process"/>
    <property type="evidence" value="ECO:0007669"/>
    <property type="project" value="UniProtKB-UniRule"/>
</dbReference>
<dbReference type="HOGENOM" id="CLU_023625_0_0_9"/>
<organism evidence="4 5">
    <name type="scientific">Coprococcus comes ATCC 27758</name>
    <dbReference type="NCBI Taxonomy" id="470146"/>
    <lineage>
        <taxon>Bacteria</taxon>
        <taxon>Bacillati</taxon>
        <taxon>Bacillota</taxon>
        <taxon>Clostridia</taxon>
        <taxon>Lachnospirales</taxon>
        <taxon>Lachnospiraceae</taxon>
        <taxon>Coprococcus</taxon>
    </lineage>
</organism>
<sequence length="239" mass="27377">MVRGIRALEEAKVDVMIVGRGGGSIEDLWAFNEEKVARAVFECSVPVISAVGHETDTTIIDYVADLRAPTPSAAAELAICNYRELLETIRTERERMHRSMRRKLEVASLHTARYAEKFRYLSPSGKLKSMRQQLADYEEQIPKAMHQRLEQEQERTRKVQEMLPLLMERNLRESRQQLAIRIERMKGLSPLAKLNQGFSYVQGSEGTVKKVADVKKGDWLRIYVTDGQIEAQVTDTKKE</sequence>
<dbReference type="GO" id="GO:0009318">
    <property type="term" value="C:exodeoxyribonuclease VII complex"/>
    <property type="evidence" value="ECO:0007669"/>
    <property type="project" value="UniProtKB-UniRule"/>
</dbReference>
<dbReference type="PANTHER" id="PTHR30008">
    <property type="entry name" value="EXODEOXYRIBONUCLEASE 7 LARGE SUBUNIT"/>
    <property type="match status" value="1"/>
</dbReference>
<accession>C0B757</accession>
<keyword evidence="4" id="KW-0540">Nuclease</keyword>
<dbReference type="Pfam" id="PF02601">
    <property type="entry name" value="Exonuc_VII_L"/>
    <property type="match status" value="1"/>
</dbReference>
<evidence type="ECO:0000259" key="3">
    <source>
        <dbReference type="Pfam" id="PF02601"/>
    </source>
</evidence>
<keyword evidence="4" id="KW-0378">Hydrolase</keyword>
<feature type="domain" description="Exonuclease VII large subunit C-terminal" evidence="3">
    <location>
        <begin position="4"/>
        <end position="232"/>
    </location>
</feature>
<dbReference type="Gene3D" id="1.20.120.20">
    <property type="entry name" value="Apolipoprotein"/>
    <property type="match status" value="1"/>
</dbReference>
<comment type="caution">
    <text evidence="4">The sequence shown here is derived from an EMBL/GenBank/DDBJ whole genome shotgun (WGS) entry which is preliminary data.</text>
</comment>
<evidence type="ECO:0000313" key="4">
    <source>
        <dbReference type="EMBL" id="EEG90750.1"/>
    </source>
</evidence>
<dbReference type="AlphaFoldDB" id="C0B757"/>
<keyword evidence="4" id="KW-0269">Exonuclease</keyword>
<feature type="coiled-coil region" evidence="2">
    <location>
        <begin position="127"/>
        <end position="154"/>
    </location>
</feature>
<name>C0B757_9FIRM</name>
<evidence type="ECO:0000313" key="5">
    <source>
        <dbReference type="Proteomes" id="UP000003793"/>
    </source>
</evidence>
<evidence type="ECO:0000256" key="1">
    <source>
        <dbReference type="NCBIfam" id="TIGR00237"/>
    </source>
</evidence>
<dbReference type="GO" id="GO:0008855">
    <property type="term" value="F:exodeoxyribonuclease VII activity"/>
    <property type="evidence" value="ECO:0007669"/>
    <property type="project" value="UniProtKB-UniRule"/>
</dbReference>
<reference evidence="4 5" key="2">
    <citation type="submission" date="2009-03" db="EMBL/GenBank/DDBJ databases">
        <title>Draft genome sequence of Coprococcus comes (ATCC 27758).</title>
        <authorList>
            <person name="Sudarsanam P."/>
            <person name="Ley R."/>
            <person name="Guruge J."/>
            <person name="Turnbaugh P.J."/>
            <person name="Mahowald M."/>
            <person name="Liep D."/>
            <person name="Gordon J."/>
        </authorList>
    </citation>
    <scope>NUCLEOTIDE SEQUENCE [LARGE SCALE GENOMIC DNA]</scope>
    <source>
        <strain evidence="4 5">ATCC 27758</strain>
    </source>
</reference>
<keyword evidence="2" id="KW-0175">Coiled coil</keyword>
<dbReference type="PANTHER" id="PTHR30008:SF0">
    <property type="entry name" value="EXODEOXYRIBONUCLEASE 7 LARGE SUBUNIT"/>
    <property type="match status" value="1"/>
</dbReference>
<gene>
    <name evidence="4" type="ORF">COPCOM_00978</name>
</gene>
<protein>
    <recommendedName>
        <fullName evidence="1">Exodeoxyribonuclease VII large subunit</fullName>
        <ecNumber evidence="1">3.1.11.6</ecNumber>
    </recommendedName>
</protein>
<dbReference type="Proteomes" id="UP000003793">
    <property type="component" value="Unassembled WGS sequence"/>
</dbReference>